<comment type="caution">
    <text evidence="2">The sequence shown here is derived from an EMBL/GenBank/DDBJ whole genome shotgun (WGS) entry which is preliminary data.</text>
</comment>
<organism evidence="2 3">
    <name type="scientific">Parabacteroides gordonii MS-1 = DSM 23371</name>
    <dbReference type="NCBI Taxonomy" id="1203610"/>
    <lineage>
        <taxon>Bacteria</taxon>
        <taxon>Pseudomonadati</taxon>
        <taxon>Bacteroidota</taxon>
        <taxon>Bacteroidia</taxon>
        <taxon>Bacteroidales</taxon>
        <taxon>Tannerellaceae</taxon>
        <taxon>Parabacteroides</taxon>
    </lineage>
</organism>
<dbReference type="PATRIC" id="fig|1203610.3.peg.1274"/>
<dbReference type="STRING" id="1203610.HMPREF1536_01250"/>
<dbReference type="AlphaFoldDB" id="A0A0F5JKY3"/>
<dbReference type="HOGENOM" id="CLU_043009_1_1_10"/>
<dbReference type="SUPFAM" id="SSF56935">
    <property type="entry name" value="Porins"/>
    <property type="match status" value="1"/>
</dbReference>
<feature type="chain" id="PRO_5002490549" description="Phosphate-selective porin O and P" evidence="1">
    <location>
        <begin position="25"/>
        <end position="390"/>
    </location>
</feature>
<protein>
    <recommendedName>
        <fullName evidence="4">Phosphate-selective porin O and P</fullName>
    </recommendedName>
</protein>
<keyword evidence="1" id="KW-0732">Signal</keyword>
<reference evidence="2 3" key="1">
    <citation type="submission" date="2013-04" db="EMBL/GenBank/DDBJ databases">
        <title>The Genome Sequence of Parabacteroides gordonii DSM 23371.</title>
        <authorList>
            <consortium name="The Broad Institute Genomics Platform"/>
            <person name="Earl A."/>
            <person name="Ward D."/>
            <person name="Feldgarden M."/>
            <person name="Gevers D."/>
            <person name="Martens E."/>
            <person name="Sakamoto M."/>
            <person name="Benno Y."/>
            <person name="Suzuki N."/>
            <person name="Matsunaga N."/>
            <person name="Koshihara K."/>
            <person name="Seki M."/>
            <person name="Komiya H."/>
            <person name="Walker B."/>
            <person name="Young S."/>
            <person name="Zeng Q."/>
            <person name="Gargeya S."/>
            <person name="Fitzgerald M."/>
            <person name="Haas B."/>
            <person name="Abouelleil A."/>
            <person name="Allen A.W."/>
            <person name="Alvarado L."/>
            <person name="Arachchi H.M."/>
            <person name="Berlin A.M."/>
            <person name="Chapman S.B."/>
            <person name="Gainer-Dewar J."/>
            <person name="Goldberg J."/>
            <person name="Griggs A."/>
            <person name="Gujja S."/>
            <person name="Hansen M."/>
            <person name="Howarth C."/>
            <person name="Imamovic A."/>
            <person name="Ireland A."/>
            <person name="Larimer J."/>
            <person name="McCowan C."/>
            <person name="Murphy C."/>
            <person name="Pearson M."/>
            <person name="Poon T.W."/>
            <person name="Priest M."/>
            <person name="Roberts A."/>
            <person name="Saif S."/>
            <person name="Shea T."/>
            <person name="Sisk P."/>
            <person name="Sykes S."/>
            <person name="Wortman J."/>
            <person name="Nusbaum C."/>
            <person name="Birren B."/>
        </authorList>
    </citation>
    <scope>NUCLEOTIDE SEQUENCE [LARGE SCALE GENOMIC DNA]</scope>
    <source>
        <strain evidence="2 3">MS-1</strain>
    </source>
</reference>
<name>A0A0F5JKY3_9BACT</name>
<evidence type="ECO:0000256" key="1">
    <source>
        <dbReference type="SAM" id="SignalP"/>
    </source>
</evidence>
<keyword evidence="3" id="KW-1185">Reference proteome</keyword>
<dbReference type="EMBL" id="AQHW01000009">
    <property type="protein sequence ID" value="KKB58374.1"/>
    <property type="molecule type" value="Genomic_DNA"/>
</dbReference>
<evidence type="ECO:0000313" key="2">
    <source>
        <dbReference type="EMBL" id="KKB58374.1"/>
    </source>
</evidence>
<dbReference type="Gene3D" id="2.40.160.10">
    <property type="entry name" value="Porin"/>
    <property type="match status" value="1"/>
</dbReference>
<dbReference type="Proteomes" id="UP000033035">
    <property type="component" value="Unassembled WGS sequence"/>
</dbReference>
<accession>A0A0F5JKY3</accession>
<sequence>MIDMKQTTLVLLACLFLSLIAAHGETSGADAAPVAVKKEIPRLKFNGFLRFNYNYSDWKEGSRKRWGDLGYDLFKLGVEGSYKKILLDVDFRFYAKASGGAMLKSGWIGYQFNEKQQIQVGLTRVPFGIQPYGAHNYFFQIAYYLGLEDDSDMGVKYMYTGDKWDYSLAFFKNSEEELFGSDTETAGDRYSYDVAGRNKEVNQFNGQVFYKWGNEVKQKLGASAEFGMLYNLDTEKNGTHYAFALHHELYWQGLSLMTQISTFAMHPKNAPGEDRNIVTMTAFNAPYEMAAKANIYSVSAGYTIPFKKGIVDSIKFYNDFGWMQKRDKQFNDSFQNVTGCLVTAGPVLAYIDYAQGLHQPWLGPDWNAFGAGTGSNSWHARFNISLGYYF</sequence>
<dbReference type="InterPro" id="IPR023614">
    <property type="entry name" value="Porin_dom_sf"/>
</dbReference>
<evidence type="ECO:0008006" key="4">
    <source>
        <dbReference type="Google" id="ProtNLM"/>
    </source>
</evidence>
<proteinExistence type="predicted"/>
<feature type="signal peptide" evidence="1">
    <location>
        <begin position="1"/>
        <end position="24"/>
    </location>
</feature>
<evidence type="ECO:0000313" key="3">
    <source>
        <dbReference type="Proteomes" id="UP000033035"/>
    </source>
</evidence>
<dbReference type="RefSeq" id="WP_233426398.1">
    <property type="nucleotide sequence ID" value="NZ_KQ033919.1"/>
</dbReference>
<gene>
    <name evidence="2" type="ORF">HMPREF1536_01250</name>
</gene>